<feature type="domain" description="Chaplin" evidence="10">
    <location>
        <begin position="38"/>
        <end position="78"/>
    </location>
</feature>
<keyword evidence="2" id="KW-0134">Cell wall</keyword>
<organism evidence="11 12">
    <name type="scientific">Streptomyces camponoticapitis</name>
    <dbReference type="NCBI Taxonomy" id="1616125"/>
    <lineage>
        <taxon>Bacteria</taxon>
        <taxon>Bacillati</taxon>
        <taxon>Actinomycetota</taxon>
        <taxon>Actinomycetes</taxon>
        <taxon>Kitasatosporales</taxon>
        <taxon>Streptomycetaceae</taxon>
        <taxon>Streptomyces</taxon>
    </lineage>
</organism>
<feature type="region of interest" description="Disordered" evidence="8">
    <location>
        <begin position="77"/>
        <end position="166"/>
    </location>
</feature>
<evidence type="ECO:0000313" key="11">
    <source>
        <dbReference type="EMBL" id="GGK12692.1"/>
    </source>
</evidence>
<evidence type="ECO:0000256" key="8">
    <source>
        <dbReference type="SAM" id="MobiDB-lite"/>
    </source>
</evidence>
<evidence type="ECO:0000256" key="2">
    <source>
        <dbReference type="ARBA" id="ARBA00022512"/>
    </source>
</evidence>
<gene>
    <name evidence="11" type="ORF">GCM10011583_50910</name>
</gene>
<name>A0ABQ2EHL5_9ACTN</name>
<evidence type="ECO:0000256" key="7">
    <source>
        <dbReference type="PROSITE-ProRule" id="PRU01232"/>
    </source>
</evidence>
<keyword evidence="3" id="KW-0964">Secreted</keyword>
<comment type="subcellular location">
    <subcellularLocation>
        <location evidence="1">Secreted</location>
        <location evidence="1">Cell wall</location>
    </subcellularLocation>
</comment>
<feature type="chain" id="PRO_5046650727" description="Chaplin domain-containing protein" evidence="9">
    <location>
        <begin position="29"/>
        <end position="299"/>
    </location>
</feature>
<comment type="caution">
    <text evidence="11">The sequence shown here is derived from an EMBL/GenBank/DDBJ whole genome shotgun (WGS) entry which is preliminary data.</text>
</comment>
<feature type="domain" description="Chaplin" evidence="10">
    <location>
        <begin position="170"/>
        <end position="210"/>
    </location>
</feature>
<keyword evidence="12" id="KW-1185">Reference proteome</keyword>
<evidence type="ECO:0000256" key="4">
    <source>
        <dbReference type="ARBA" id="ARBA00022729"/>
    </source>
</evidence>
<protein>
    <recommendedName>
        <fullName evidence="10">Chaplin domain-containing protein</fullName>
    </recommendedName>
</protein>
<feature type="signal peptide" evidence="9">
    <location>
        <begin position="1"/>
        <end position="28"/>
    </location>
</feature>
<proteinExistence type="predicted"/>
<dbReference type="RefSeq" id="WP_189109871.1">
    <property type="nucleotide sequence ID" value="NZ_BMMV01000018.1"/>
</dbReference>
<keyword evidence="6 7" id="KW-0034">Amyloid</keyword>
<dbReference type="Proteomes" id="UP000660265">
    <property type="component" value="Unassembled WGS sequence"/>
</dbReference>
<feature type="region of interest" description="Disordered" evidence="8">
    <location>
        <begin position="212"/>
        <end position="245"/>
    </location>
</feature>
<evidence type="ECO:0000313" key="12">
    <source>
        <dbReference type="Proteomes" id="UP000660265"/>
    </source>
</evidence>
<evidence type="ECO:0000256" key="3">
    <source>
        <dbReference type="ARBA" id="ARBA00022525"/>
    </source>
</evidence>
<keyword evidence="5" id="KW-0130">Cell adhesion</keyword>
<dbReference type="Pfam" id="PF03777">
    <property type="entry name" value="ChpA-C"/>
    <property type="match status" value="2"/>
</dbReference>
<evidence type="ECO:0000259" key="10">
    <source>
        <dbReference type="PROSITE" id="PS51884"/>
    </source>
</evidence>
<feature type="compositionally biased region" description="Pro residues" evidence="8">
    <location>
        <begin position="226"/>
        <end position="239"/>
    </location>
</feature>
<sequence>MRELIGKGLLTAAAASSVLSLSGGYAQATNGEAAAAGSPGLLSGNSVQAPVEVPVNVCGNTVNPVGVGNPSFGNSCANSSGAHASSKPRPAHDARPQAPHSEPAPHTAPTRDTHGGDAGSTHAGKPWENGGGSAPAKHEYRPDESGATPAHHWDGPDHAGSSASGVAANSPGLLSGNLVQAPLDIPLNICGNSIDVVGVLNPAFGNACVNGAEVEPPHTPGEPTDPRNPPRPPVEPPAVPENHTPIIPEQPRAVEEGNFVDQLAETGTDANLLASAAVSAGLLISGGILYRRSRAAARR</sequence>
<evidence type="ECO:0000256" key="1">
    <source>
        <dbReference type="ARBA" id="ARBA00004191"/>
    </source>
</evidence>
<dbReference type="EMBL" id="BMMV01000018">
    <property type="protein sequence ID" value="GGK12692.1"/>
    <property type="molecule type" value="Genomic_DNA"/>
</dbReference>
<keyword evidence="4 9" id="KW-0732">Signal</keyword>
<evidence type="ECO:0000256" key="6">
    <source>
        <dbReference type="ARBA" id="ARBA00023087"/>
    </source>
</evidence>
<dbReference type="PROSITE" id="PS51884">
    <property type="entry name" value="CHAPLIN"/>
    <property type="match status" value="2"/>
</dbReference>
<accession>A0ABQ2EHL5</accession>
<reference evidence="12" key="1">
    <citation type="journal article" date="2019" name="Int. J. Syst. Evol. Microbiol.">
        <title>The Global Catalogue of Microorganisms (GCM) 10K type strain sequencing project: providing services to taxonomists for standard genome sequencing and annotation.</title>
        <authorList>
            <consortium name="The Broad Institute Genomics Platform"/>
            <consortium name="The Broad Institute Genome Sequencing Center for Infectious Disease"/>
            <person name="Wu L."/>
            <person name="Ma J."/>
        </authorList>
    </citation>
    <scope>NUCLEOTIDE SEQUENCE [LARGE SCALE GENOMIC DNA]</scope>
    <source>
        <strain evidence="12">CGMCC 4.7275</strain>
    </source>
</reference>
<evidence type="ECO:0000256" key="9">
    <source>
        <dbReference type="SAM" id="SignalP"/>
    </source>
</evidence>
<evidence type="ECO:0000256" key="5">
    <source>
        <dbReference type="ARBA" id="ARBA00022889"/>
    </source>
</evidence>
<dbReference type="InterPro" id="IPR005528">
    <property type="entry name" value="ChpA-H"/>
</dbReference>